<dbReference type="InterPro" id="IPR042859">
    <property type="entry name" value="NOL11"/>
</dbReference>
<feature type="compositionally biased region" description="Basic and acidic residues" evidence="1">
    <location>
        <begin position="1"/>
        <end position="10"/>
    </location>
</feature>
<feature type="region of interest" description="Disordered" evidence="1">
    <location>
        <begin position="437"/>
        <end position="456"/>
    </location>
</feature>
<reference evidence="2" key="1">
    <citation type="submission" date="2020-10" db="EMBL/GenBank/DDBJ databases">
        <title>Unveiling of a novel bifunctional photoreceptor, Dualchrome1, isolated from a cosmopolitan green alga.</title>
        <authorList>
            <person name="Suzuki S."/>
            <person name="Kawachi M."/>
        </authorList>
    </citation>
    <scope>NUCLEOTIDE SEQUENCE</scope>
    <source>
        <strain evidence="2">NIES 2893</strain>
    </source>
</reference>
<feature type="compositionally biased region" description="Low complexity" evidence="1">
    <location>
        <begin position="77"/>
        <end position="90"/>
    </location>
</feature>
<keyword evidence="3" id="KW-1185">Reference proteome</keyword>
<evidence type="ECO:0000313" key="2">
    <source>
        <dbReference type="EMBL" id="GHP04519.1"/>
    </source>
</evidence>
<dbReference type="GO" id="GO:0003723">
    <property type="term" value="F:RNA binding"/>
    <property type="evidence" value="ECO:0007669"/>
    <property type="project" value="TreeGrafter"/>
</dbReference>
<dbReference type="GO" id="GO:0030490">
    <property type="term" value="P:maturation of SSU-rRNA"/>
    <property type="evidence" value="ECO:0007669"/>
    <property type="project" value="InterPro"/>
</dbReference>
<dbReference type="AlphaFoldDB" id="A0A830HGS8"/>
<sequence length="782" mass="82278">MAAATRPERNTRRRGQHVSALRPLGAPDSTPSSTLEPDALHGAGGIAVARTRKRNHAQTAQEGNDTPREAPPPPPQQQQQHPSATTSTQKQKQRQKRTTTTATQQQQDALENSPAANGLDMAPSDDDAAASAVCIYRKPANKSAKTTLHACAARANKQKVLIGAQGDGVLLVDTVTRSVEATWALAAQNDENWSFVAPPVYHAAERRVYALVRFETSSKEELAAWPAEDSHSSATARPTRVALPPGHRAVALYALHAGGVAVTRDDGALLWCSSTGVHAVTETDGSNGGDGALRSISEVRHCRDARRVRGRLAHLQDVDADDDGASLYDVVLVRERRCVLCGFQVRMSADGKKWTVRETGRVAMDNAALDASGEGREDVASVALIPKSAKLALLWSSGRLDVYEQNGERVAHAYSTHDACKPTASPTVNVAAAAPAPATPARSRSRGKKAAVEPAAQLGASTSSLPRIDVPPSGEYVAILSSSDKDTGVMSYSILESEYGTVVMSGTFANASAVHVLDEDGVVMLSAGDAVHLLDLPSAASSFATVIGSASGGGGGSRSLTIMRAAWNPASLNEAIAAMRGTSAGEDNGMVGMTQATSIDSVLRWEEKKKKGVSQKLSKDMAPEKLCESIVRLLDSTGDGSTDQAMIAADVTALIQLSHDARVLEQMARTLTASSAELILGIVVDVVERHANDDKTANLPPLANALGWMSAVLNAHFVSFSLSPAALEMAQRASTKVSHEIAKANSLASLDGLLSHVLGGQALPPPFGTTDETYTVELFELV</sequence>
<dbReference type="EMBL" id="BNJQ01000008">
    <property type="protein sequence ID" value="GHP04519.1"/>
    <property type="molecule type" value="Genomic_DNA"/>
</dbReference>
<evidence type="ECO:0000313" key="3">
    <source>
        <dbReference type="Proteomes" id="UP000660262"/>
    </source>
</evidence>
<name>A0A830HGS8_9CHLO</name>
<feature type="region of interest" description="Disordered" evidence="1">
    <location>
        <begin position="1"/>
        <end position="124"/>
    </location>
</feature>
<dbReference type="GO" id="GO:0005730">
    <property type="term" value="C:nucleolus"/>
    <property type="evidence" value="ECO:0007669"/>
    <property type="project" value="TreeGrafter"/>
</dbReference>
<comment type="caution">
    <text evidence="2">The sequence shown here is derived from an EMBL/GenBank/DDBJ whole genome shotgun (WGS) entry which is preliminary data.</text>
</comment>
<organism evidence="2 3">
    <name type="scientific">Pycnococcus provasolii</name>
    <dbReference type="NCBI Taxonomy" id="41880"/>
    <lineage>
        <taxon>Eukaryota</taxon>
        <taxon>Viridiplantae</taxon>
        <taxon>Chlorophyta</taxon>
        <taxon>Pseudoscourfieldiophyceae</taxon>
        <taxon>Pseudoscourfieldiales</taxon>
        <taxon>Pycnococcaceae</taxon>
        <taxon>Pycnococcus</taxon>
    </lineage>
</organism>
<evidence type="ECO:0000256" key="1">
    <source>
        <dbReference type="SAM" id="MobiDB-lite"/>
    </source>
</evidence>
<accession>A0A830HGS8</accession>
<protein>
    <submittedName>
        <fullName evidence="2">Uncharacterized protein</fullName>
    </submittedName>
</protein>
<gene>
    <name evidence="2" type="ORF">PPROV_000327300</name>
</gene>
<proteinExistence type="predicted"/>
<feature type="compositionally biased region" description="Low complexity" evidence="1">
    <location>
        <begin position="98"/>
        <end position="107"/>
    </location>
</feature>
<dbReference type="PANTHER" id="PTHR15633">
    <property type="entry name" value="NUCLEOLAR PROTEIN 11"/>
    <property type="match status" value="1"/>
</dbReference>
<dbReference type="PANTHER" id="PTHR15633:SF2">
    <property type="entry name" value="NUCLEOLAR PROTEIN 11"/>
    <property type="match status" value="1"/>
</dbReference>
<dbReference type="Proteomes" id="UP000660262">
    <property type="component" value="Unassembled WGS sequence"/>
</dbReference>